<reference evidence="8" key="1">
    <citation type="journal article" date="2019" name="Int. J. Syst. Evol. Microbiol.">
        <title>The Global Catalogue of Microorganisms (GCM) 10K type strain sequencing project: providing services to taxonomists for standard genome sequencing and annotation.</title>
        <authorList>
            <consortium name="The Broad Institute Genomics Platform"/>
            <consortium name="The Broad Institute Genome Sequencing Center for Infectious Disease"/>
            <person name="Wu L."/>
            <person name="Ma J."/>
        </authorList>
    </citation>
    <scope>NUCLEOTIDE SEQUENCE [LARGE SCALE GENOMIC DNA]</scope>
    <source>
        <strain evidence="8">JCM 16702</strain>
    </source>
</reference>
<keyword evidence="1" id="KW-0479">Metal-binding</keyword>
<keyword evidence="8" id="KW-1185">Reference proteome</keyword>
<feature type="zinc finger region" description="dksA C4-type" evidence="4">
    <location>
        <begin position="86"/>
        <end position="110"/>
    </location>
</feature>
<keyword evidence="2" id="KW-0863">Zinc-finger</keyword>
<evidence type="ECO:0000256" key="5">
    <source>
        <dbReference type="SAM" id="MobiDB-lite"/>
    </source>
</evidence>
<feature type="compositionally biased region" description="Basic and acidic residues" evidence="5">
    <location>
        <begin position="19"/>
        <end position="30"/>
    </location>
</feature>
<feature type="region of interest" description="Disordered" evidence="5">
    <location>
        <begin position="1"/>
        <end position="30"/>
    </location>
</feature>
<gene>
    <name evidence="7" type="ORF">GCM10022214_50840</name>
</gene>
<dbReference type="PANTHER" id="PTHR33823:SF4">
    <property type="entry name" value="GENERAL STRESS PROTEIN 16O"/>
    <property type="match status" value="1"/>
</dbReference>
<keyword evidence="3" id="KW-0862">Zinc</keyword>
<dbReference type="SUPFAM" id="SSF57716">
    <property type="entry name" value="Glucocorticoid receptor-like (DNA-binding domain)"/>
    <property type="match status" value="1"/>
</dbReference>
<dbReference type="PROSITE" id="PS01102">
    <property type="entry name" value="ZF_DKSA_1"/>
    <property type="match status" value="1"/>
</dbReference>
<dbReference type="Gene3D" id="1.20.120.910">
    <property type="entry name" value="DksA, coiled-coil domain"/>
    <property type="match status" value="1"/>
</dbReference>
<accession>A0ABP7WC96</accession>
<evidence type="ECO:0000256" key="2">
    <source>
        <dbReference type="ARBA" id="ARBA00022771"/>
    </source>
</evidence>
<organism evidence="7 8">
    <name type="scientific">Actinomadura miaoliensis</name>
    <dbReference type="NCBI Taxonomy" id="430685"/>
    <lineage>
        <taxon>Bacteria</taxon>
        <taxon>Bacillati</taxon>
        <taxon>Actinomycetota</taxon>
        <taxon>Actinomycetes</taxon>
        <taxon>Streptosporangiales</taxon>
        <taxon>Thermomonosporaceae</taxon>
        <taxon>Actinomadura</taxon>
    </lineage>
</organism>
<evidence type="ECO:0000256" key="1">
    <source>
        <dbReference type="ARBA" id="ARBA00022723"/>
    </source>
</evidence>
<dbReference type="InterPro" id="IPR020458">
    <property type="entry name" value="Znf_DskA_TraR_CS"/>
</dbReference>
<dbReference type="EMBL" id="BAAAZG010000038">
    <property type="protein sequence ID" value="GAA4084768.1"/>
    <property type="molecule type" value="Genomic_DNA"/>
</dbReference>
<dbReference type="RefSeq" id="WP_344952332.1">
    <property type="nucleotide sequence ID" value="NZ_BAAAZG010000038.1"/>
</dbReference>
<evidence type="ECO:0000256" key="3">
    <source>
        <dbReference type="ARBA" id="ARBA00022833"/>
    </source>
</evidence>
<evidence type="ECO:0000313" key="8">
    <source>
        <dbReference type="Proteomes" id="UP001500683"/>
    </source>
</evidence>
<dbReference type="Proteomes" id="UP001500683">
    <property type="component" value="Unassembled WGS sequence"/>
</dbReference>
<feature type="domain" description="Zinc finger DksA/TraR C4-type" evidence="6">
    <location>
        <begin position="81"/>
        <end position="113"/>
    </location>
</feature>
<dbReference type="Pfam" id="PF01258">
    <property type="entry name" value="zf-dskA_traR"/>
    <property type="match status" value="1"/>
</dbReference>
<evidence type="ECO:0000256" key="4">
    <source>
        <dbReference type="PROSITE-ProRule" id="PRU00510"/>
    </source>
</evidence>
<evidence type="ECO:0000313" key="7">
    <source>
        <dbReference type="EMBL" id="GAA4084768.1"/>
    </source>
</evidence>
<protein>
    <recommendedName>
        <fullName evidence="6">Zinc finger DksA/TraR C4-type domain-containing protein</fullName>
    </recommendedName>
</protein>
<name>A0ABP7WC96_9ACTN</name>
<dbReference type="PANTHER" id="PTHR33823">
    <property type="entry name" value="RNA POLYMERASE-BINDING TRANSCRIPTION FACTOR DKSA-RELATED"/>
    <property type="match status" value="1"/>
</dbReference>
<sequence>MTTNVGDSASGTHALNDAATREVRQRLEEERRTRASQLAVLEQAVERSPLEQVEASDYTRLENLRQSLVEIDGALRRLQEGTYGKCEGCAQAIPAGRLEILPYVRFCVRCQGRGDRGAR</sequence>
<feature type="compositionally biased region" description="Polar residues" evidence="5">
    <location>
        <begin position="1"/>
        <end position="13"/>
    </location>
</feature>
<proteinExistence type="predicted"/>
<comment type="caution">
    <text evidence="7">The sequence shown here is derived from an EMBL/GenBank/DDBJ whole genome shotgun (WGS) entry which is preliminary data.</text>
</comment>
<dbReference type="InterPro" id="IPR000962">
    <property type="entry name" value="Znf_DskA_TraR"/>
</dbReference>
<evidence type="ECO:0000259" key="6">
    <source>
        <dbReference type="Pfam" id="PF01258"/>
    </source>
</evidence>
<dbReference type="PROSITE" id="PS51128">
    <property type="entry name" value="ZF_DKSA_2"/>
    <property type="match status" value="1"/>
</dbReference>